<dbReference type="PANTHER" id="PTHR23421">
    <property type="entry name" value="BETA-GALACTOSIDASE RELATED"/>
    <property type="match status" value="1"/>
</dbReference>
<dbReference type="InterPro" id="IPR048912">
    <property type="entry name" value="BetaGal1-like_ABD1"/>
</dbReference>
<dbReference type="FunFam" id="3.20.20.80:FF:000115">
    <property type="entry name" value="Beta-galactosidase"/>
    <property type="match status" value="1"/>
</dbReference>
<evidence type="ECO:0000256" key="1">
    <source>
        <dbReference type="ARBA" id="ARBA00009809"/>
    </source>
</evidence>
<evidence type="ECO:0000259" key="7">
    <source>
        <dbReference type="Pfam" id="PF21317"/>
    </source>
</evidence>
<name>A0A653DP13_CALMS</name>
<sequence>MSLITSEPPTLYEHYTSGGIHAGLNADKPYFTLNDKNVSIYSGAVHYFRVPKQYWRDRLRKLRAAGLNTVETYIPWNLHEPQPDSFDFGQGGSDWEDFLDVREFLSIAKEEDLFAIVRPGPYICAEWEFGGLPSWLLREADIKFRTSDAVFMKYVSRYFSVLLPILAMLQFTKGGPAIAFQVENEYASTYDGTFTPDKKYLEQLRQILIDHGIVELLVSSDAAGYGTIGSLPGLVLQTANFGSSPEHQFDLLKAFQPNRPIMAMEFWTGWFDHWSENHHRRNDNDFRDNLERILKYPASVNMYMFIGGTSFGFMNGANLDNGLDDNSGYEPDTTSYDYDPPLAENGDYTRKYEMVKELLKTYNPIETRLPETPLLVPRVAYKSQKIQGQLTLDEIVYRIPDRFYTNHLMPMEYLPINNMSGQSYGYIIYRHKLYDLPRTSKLTIGGRVRDTVVVTLNDQLISRPLDVASDLDGFGFWRTVNSTLDLGNDEHFYAVMDLMVENWGRVGFGSLSQFYQFKGLWSTDVYVNREKLQDWEIFPLEFKKSWTKSLAGWHTPFKATGPALYKADIFIDDPRDTYLDMQNWCKGVVIVNNFVLGRYSRIGPQQTLYLPGPFLRKGWNEILVFEHYRAADSISFIDSPVFKTRRIREKSLKVSNGMNGI</sequence>
<dbReference type="Pfam" id="PF21317">
    <property type="entry name" value="BetaGal_ABD_1"/>
    <property type="match status" value="1"/>
</dbReference>
<gene>
    <name evidence="9" type="ORF">CALMAC_LOCUS19060</name>
</gene>
<dbReference type="Pfam" id="PF21467">
    <property type="entry name" value="BetaGal_gal-bd"/>
    <property type="match status" value="1"/>
</dbReference>
<organism evidence="9 10">
    <name type="scientific">Callosobruchus maculatus</name>
    <name type="common">Southern cowpea weevil</name>
    <name type="synonym">Pulse bruchid</name>
    <dbReference type="NCBI Taxonomy" id="64391"/>
    <lineage>
        <taxon>Eukaryota</taxon>
        <taxon>Metazoa</taxon>
        <taxon>Ecdysozoa</taxon>
        <taxon>Arthropoda</taxon>
        <taxon>Hexapoda</taxon>
        <taxon>Insecta</taxon>
        <taxon>Pterygota</taxon>
        <taxon>Neoptera</taxon>
        <taxon>Endopterygota</taxon>
        <taxon>Coleoptera</taxon>
        <taxon>Polyphaga</taxon>
        <taxon>Cucujiformia</taxon>
        <taxon>Chrysomeloidea</taxon>
        <taxon>Chrysomelidae</taxon>
        <taxon>Bruchinae</taxon>
        <taxon>Bruchini</taxon>
        <taxon>Callosobruchus</taxon>
    </lineage>
</organism>
<comment type="similarity">
    <text evidence="1 5">Belongs to the glycosyl hydrolase 35 family.</text>
</comment>
<keyword evidence="3" id="KW-0326">Glycosidase</keyword>
<dbReference type="Proteomes" id="UP000410492">
    <property type="component" value="Unassembled WGS sequence"/>
</dbReference>
<dbReference type="GO" id="GO:0004565">
    <property type="term" value="F:beta-galactosidase activity"/>
    <property type="evidence" value="ECO:0007669"/>
    <property type="project" value="InterPro"/>
</dbReference>
<evidence type="ECO:0000259" key="8">
    <source>
        <dbReference type="Pfam" id="PF21467"/>
    </source>
</evidence>
<dbReference type="EMBL" id="CAACVG010013348">
    <property type="protein sequence ID" value="VEN61729.1"/>
    <property type="molecule type" value="Genomic_DNA"/>
</dbReference>
<evidence type="ECO:0000256" key="2">
    <source>
        <dbReference type="ARBA" id="ARBA00022801"/>
    </source>
</evidence>
<dbReference type="InterPro" id="IPR031330">
    <property type="entry name" value="Gly_Hdrlase_35_cat"/>
</dbReference>
<dbReference type="InterPro" id="IPR001944">
    <property type="entry name" value="Glycoside_Hdrlase_35"/>
</dbReference>
<feature type="domain" description="Beta-galactosidase galactose-binding" evidence="8">
    <location>
        <begin position="562"/>
        <end position="620"/>
    </location>
</feature>
<evidence type="ECO:0000259" key="6">
    <source>
        <dbReference type="Pfam" id="PF01301"/>
    </source>
</evidence>
<evidence type="ECO:0000313" key="9">
    <source>
        <dbReference type="EMBL" id="VEN61729.1"/>
    </source>
</evidence>
<feature type="active site" description="Nucleophile" evidence="4">
    <location>
        <position position="265"/>
    </location>
</feature>
<dbReference type="FunFam" id="2.60.120.260:FF:000049">
    <property type="entry name" value="Beta-galactosidase"/>
    <property type="match status" value="1"/>
</dbReference>
<dbReference type="PRINTS" id="PR00742">
    <property type="entry name" value="GLHYDRLASE35"/>
</dbReference>
<feature type="active site" description="Proton donor" evidence="4">
    <location>
        <position position="185"/>
    </location>
</feature>
<dbReference type="PIRSF" id="PIRSF006336">
    <property type="entry name" value="B-gal"/>
    <property type="match status" value="1"/>
</dbReference>
<dbReference type="Pfam" id="PF01301">
    <property type="entry name" value="Glyco_hydro_35"/>
    <property type="match status" value="1"/>
</dbReference>
<dbReference type="SUPFAM" id="SSF49785">
    <property type="entry name" value="Galactose-binding domain-like"/>
    <property type="match status" value="1"/>
</dbReference>
<evidence type="ECO:0000256" key="3">
    <source>
        <dbReference type="ARBA" id="ARBA00023295"/>
    </source>
</evidence>
<evidence type="ECO:0000313" key="10">
    <source>
        <dbReference type="Proteomes" id="UP000410492"/>
    </source>
</evidence>
<dbReference type="Gene3D" id="2.60.120.260">
    <property type="entry name" value="Galactose-binding domain-like"/>
    <property type="match status" value="2"/>
</dbReference>
<keyword evidence="2" id="KW-0378">Hydrolase</keyword>
<dbReference type="InterPro" id="IPR017853">
    <property type="entry name" value="GH"/>
</dbReference>
<dbReference type="InterPro" id="IPR008979">
    <property type="entry name" value="Galactose-bd-like_sf"/>
</dbReference>
<dbReference type="OrthoDB" id="1657402at2759"/>
<accession>A0A653DP13</accession>
<dbReference type="SUPFAM" id="SSF51445">
    <property type="entry name" value="(Trans)glycosidases"/>
    <property type="match status" value="1"/>
</dbReference>
<proteinExistence type="inferred from homology"/>
<dbReference type="Gene3D" id="3.20.20.80">
    <property type="entry name" value="Glycosidases"/>
    <property type="match status" value="1"/>
</dbReference>
<evidence type="ECO:0000256" key="5">
    <source>
        <dbReference type="RuleBase" id="RU003679"/>
    </source>
</evidence>
<protein>
    <submittedName>
        <fullName evidence="9">Uncharacterized protein</fullName>
    </submittedName>
</protein>
<dbReference type="InterPro" id="IPR048913">
    <property type="entry name" value="BetaGal_gal-bd"/>
</dbReference>
<dbReference type="GO" id="GO:0005975">
    <property type="term" value="P:carbohydrate metabolic process"/>
    <property type="evidence" value="ECO:0007669"/>
    <property type="project" value="InterPro"/>
</dbReference>
<evidence type="ECO:0000256" key="4">
    <source>
        <dbReference type="PIRSR" id="PIRSR006336-1"/>
    </source>
</evidence>
<dbReference type="AlphaFoldDB" id="A0A653DP13"/>
<dbReference type="InterPro" id="IPR026283">
    <property type="entry name" value="B-gal_1-like"/>
</dbReference>
<feature type="domain" description="Glycoside hydrolase 35 catalytic" evidence="6">
    <location>
        <begin position="31"/>
        <end position="361"/>
    </location>
</feature>
<reference evidence="9 10" key="1">
    <citation type="submission" date="2019-01" db="EMBL/GenBank/DDBJ databases">
        <authorList>
            <person name="Sayadi A."/>
        </authorList>
    </citation>
    <scope>NUCLEOTIDE SEQUENCE [LARGE SCALE GENOMIC DNA]</scope>
</reference>
<feature type="domain" description="Beta-galactosidase 1-like first all-beta" evidence="7">
    <location>
        <begin position="421"/>
        <end position="541"/>
    </location>
</feature>
<keyword evidence="10" id="KW-1185">Reference proteome</keyword>